<evidence type="ECO:0000256" key="1">
    <source>
        <dbReference type="SAM" id="MobiDB-lite"/>
    </source>
</evidence>
<sequence>MIYYLTFPLPRPLKSDTVTLPSTMADQNDQSSNNNTYNQRRRSSFVGQAFTDMFSRSSRPSESSGTSPPAQGPITTAAAEASRRRLSVSTLNMGASPNQGSPMSARMRGESVSSSNVGSFDESAIDDEPSSATAGNSGPFARRVSFGARALKDMKGGSGSVPAGRPTATITIPEEDVDGEKKTLAPTSSSLGRREGFNWADNMRSRAERGSISGLSASPPTGGWTHSRSKSIAVMDTPVRDNPKPVKVPDQFQERILKGDFYLD</sequence>
<accession>A0A4S8SKU0</accession>
<gene>
    <name evidence="2" type="ORF">D6D28_04438</name>
</gene>
<evidence type="ECO:0000313" key="3">
    <source>
        <dbReference type="Proteomes" id="UP000304951"/>
    </source>
</evidence>
<feature type="region of interest" description="Disordered" evidence="1">
    <location>
        <begin position="210"/>
        <end position="229"/>
    </location>
</feature>
<dbReference type="Proteomes" id="UP000304951">
    <property type="component" value="Unassembled WGS sequence"/>
</dbReference>
<feature type="compositionally biased region" description="Polar residues" evidence="1">
    <location>
        <begin position="16"/>
        <end position="38"/>
    </location>
</feature>
<dbReference type="EMBL" id="QZAF01000152">
    <property type="protein sequence ID" value="THV71418.1"/>
    <property type="molecule type" value="Genomic_DNA"/>
</dbReference>
<proteinExistence type="predicted"/>
<evidence type="ECO:0000313" key="2">
    <source>
        <dbReference type="EMBL" id="THV71418.1"/>
    </source>
</evidence>
<reference evidence="2 3" key="1">
    <citation type="submission" date="2018-10" db="EMBL/GenBank/DDBJ databases">
        <title>Fifty Aureobasidium pullulans genomes reveal a recombining polyextremotolerant generalist.</title>
        <authorList>
            <person name="Gostincar C."/>
            <person name="Turk M."/>
            <person name="Zajc J."/>
            <person name="Gunde-Cimerman N."/>
        </authorList>
    </citation>
    <scope>NUCLEOTIDE SEQUENCE [LARGE SCALE GENOMIC DNA]</scope>
    <source>
        <strain evidence="2 3">EXF-11900</strain>
    </source>
</reference>
<comment type="caution">
    <text evidence="2">The sequence shown here is derived from an EMBL/GenBank/DDBJ whole genome shotgun (WGS) entry which is preliminary data.</text>
</comment>
<feature type="compositionally biased region" description="Low complexity" evidence="1">
    <location>
        <begin position="55"/>
        <end position="69"/>
    </location>
</feature>
<feature type="region of interest" description="Disordered" evidence="1">
    <location>
        <begin position="14"/>
        <end position="42"/>
    </location>
</feature>
<protein>
    <submittedName>
        <fullName evidence="2">Uncharacterized protein</fullName>
    </submittedName>
</protein>
<organism evidence="2 3">
    <name type="scientific">Aureobasidium pullulans</name>
    <name type="common">Black yeast</name>
    <name type="synonym">Pullularia pullulans</name>
    <dbReference type="NCBI Taxonomy" id="5580"/>
    <lineage>
        <taxon>Eukaryota</taxon>
        <taxon>Fungi</taxon>
        <taxon>Dikarya</taxon>
        <taxon>Ascomycota</taxon>
        <taxon>Pezizomycotina</taxon>
        <taxon>Dothideomycetes</taxon>
        <taxon>Dothideomycetidae</taxon>
        <taxon>Dothideales</taxon>
        <taxon>Saccotheciaceae</taxon>
        <taxon>Aureobasidium</taxon>
    </lineage>
</organism>
<feature type="region of interest" description="Disordered" evidence="1">
    <location>
        <begin position="54"/>
        <end position="140"/>
    </location>
</feature>
<feature type="compositionally biased region" description="Polar residues" evidence="1">
    <location>
        <begin position="87"/>
        <end position="102"/>
    </location>
</feature>
<dbReference type="AlphaFoldDB" id="A0A4S8SKU0"/>
<name>A0A4S8SKU0_AURPU</name>